<feature type="compositionally biased region" description="Low complexity" evidence="1">
    <location>
        <begin position="403"/>
        <end position="415"/>
    </location>
</feature>
<dbReference type="Pfam" id="PF04860">
    <property type="entry name" value="Phage_portal"/>
    <property type="match status" value="1"/>
</dbReference>
<dbReference type="InterPro" id="IPR006427">
    <property type="entry name" value="Portal_HK97"/>
</dbReference>
<accession>A0A840XYV1</accession>
<dbReference type="AlphaFoldDB" id="A0A840XYV1"/>
<feature type="region of interest" description="Disordered" evidence="1">
    <location>
        <begin position="403"/>
        <end position="431"/>
    </location>
</feature>
<protein>
    <submittedName>
        <fullName evidence="2">HK97 family phage portal protein</fullName>
    </submittedName>
</protein>
<gene>
    <name evidence="2" type="ORF">FHS88_003950</name>
</gene>
<dbReference type="Proteomes" id="UP000562254">
    <property type="component" value="Unassembled WGS sequence"/>
</dbReference>
<name>A0A840XYV1_9PROT</name>
<reference evidence="2 3" key="1">
    <citation type="submission" date="2020-08" db="EMBL/GenBank/DDBJ databases">
        <title>Genomic Encyclopedia of Type Strains, Phase IV (KMG-IV): sequencing the most valuable type-strain genomes for metagenomic binning, comparative biology and taxonomic classification.</title>
        <authorList>
            <person name="Goeker M."/>
        </authorList>
    </citation>
    <scope>NUCLEOTIDE SEQUENCE [LARGE SCALE GENOMIC DNA]</scope>
    <source>
        <strain evidence="2 3">DSM 25895</strain>
    </source>
</reference>
<dbReference type="EMBL" id="JACIJE010000017">
    <property type="protein sequence ID" value="MBB5691789.1"/>
    <property type="molecule type" value="Genomic_DNA"/>
</dbReference>
<evidence type="ECO:0000256" key="1">
    <source>
        <dbReference type="SAM" id="MobiDB-lite"/>
    </source>
</evidence>
<dbReference type="InterPro" id="IPR006944">
    <property type="entry name" value="Phage/GTA_portal"/>
</dbReference>
<evidence type="ECO:0000313" key="3">
    <source>
        <dbReference type="Proteomes" id="UP000562254"/>
    </source>
</evidence>
<proteinExistence type="predicted"/>
<organism evidence="2 3">
    <name type="scientific">Neoroseomonas alkaliterrae</name>
    <dbReference type="NCBI Taxonomy" id="1452450"/>
    <lineage>
        <taxon>Bacteria</taxon>
        <taxon>Pseudomonadati</taxon>
        <taxon>Pseudomonadota</taxon>
        <taxon>Alphaproteobacteria</taxon>
        <taxon>Acetobacterales</taxon>
        <taxon>Acetobacteraceae</taxon>
        <taxon>Neoroseomonas</taxon>
    </lineage>
</organism>
<dbReference type="NCBIfam" id="TIGR01537">
    <property type="entry name" value="portal_HK97"/>
    <property type="match status" value="1"/>
</dbReference>
<evidence type="ECO:0000313" key="2">
    <source>
        <dbReference type="EMBL" id="MBB5691789.1"/>
    </source>
</evidence>
<dbReference type="RefSeq" id="WP_211842419.1">
    <property type="nucleotide sequence ID" value="NZ_JAAEDJ010000041.1"/>
</dbReference>
<comment type="caution">
    <text evidence="2">The sequence shown here is derived from an EMBL/GenBank/DDBJ whole genome shotgun (WGS) entry which is preliminary data.</text>
</comment>
<keyword evidence="3" id="KW-1185">Reference proteome</keyword>
<sequence length="485" mass="52941">MSAGVFGSLARLWRERKAITFAPGFWEALRPPAKSGATVNATSALECTTALACVHAIACGVAMLPLDIYRPREGGGRDVATGEPLWDFFAGQPNEWQTWPEWIETTLMHAVLRGDGISFINRPNPRGPIRELIPLVPGSVSIEQRQGYDLAYHLVLADGRSLTVGREQVFHLRAPSWNAYSGLDATKLAREAIGLALATEEAHARLHANGARPGGILTTEQRLTREQVDELRAAWQQTQGGLSNAMRTAVLSSGLKWEPMGMTGVDAQHIETRRFQIEEICRAFGVYPAMVGHSDKASTYASAEQFFIANVVYSLGRWTRRFEERIRVDLMTREERQRRLYAKFSLQALMRGDARTRSEFYSALITLGVLTRNEARALEDLNPLPGLDEPLRPLNLATQAEAEAALRAKQAPSQGPDGGGGGQSADRQGADGKAAAIATVARVIGAEDPALEQKIGRILSAANEARIRGARDALDTVLSQLETTP</sequence>